<organism evidence="2 3">
    <name type="scientific">Parafilimonas terrae</name>
    <dbReference type="NCBI Taxonomy" id="1465490"/>
    <lineage>
        <taxon>Bacteria</taxon>
        <taxon>Pseudomonadati</taxon>
        <taxon>Bacteroidota</taxon>
        <taxon>Chitinophagia</taxon>
        <taxon>Chitinophagales</taxon>
        <taxon>Chitinophagaceae</taxon>
        <taxon>Parafilimonas</taxon>
    </lineage>
</organism>
<sequence>MRTKKSYTKIIMCIMIALLSFSIVKAQQKAKPAYPFTDSLNHGVLRLPTPKLTYKGNSNHFDIYTATPDNMYVIKPDSTIRFNMPTGNYSIIKTPISKPKEK</sequence>
<reference evidence="2 3" key="1">
    <citation type="submission" date="2016-10" db="EMBL/GenBank/DDBJ databases">
        <authorList>
            <person name="de Groot N.N."/>
        </authorList>
    </citation>
    <scope>NUCLEOTIDE SEQUENCE [LARGE SCALE GENOMIC DNA]</scope>
    <source>
        <strain evidence="2 3">DSM 28286</strain>
    </source>
</reference>
<dbReference type="Proteomes" id="UP000199031">
    <property type="component" value="Unassembled WGS sequence"/>
</dbReference>
<evidence type="ECO:0000313" key="2">
    <source>
        <dbReference type="EMBL" id="SFQ54690.1"/>
    </source>
</evidence>
<name>A0A1I5ZE14_9BACT</name>
<dbReference type="RefSeq" id="WP_143075933.1">
    <property type="nucleotide sequence ID" value="NZ_FOXQ01000020.1"/>
</dbReference>
<dbReference type="AlphaFoldDB" id="A0A1I5ZE14"/>
<keyword evidence="1" id="KW-0732">Signal</keyword>
<dbReference type="EMBL" id="FOXQ01000020">
    <property type="protein sequence ID" value="SFQ54690.1"/>
    <property type="molecule type" value="Genomic_DNA"/>
</dbReference>
<gene>
    <name evidence="2" type="ORF">SAMN05444277_12024</name>
</gene>
<evidence type="ECO:0000256" key="1">
    <source>
        <dbReference type="SAM" id="SignalP"/>
    </source>
</evidence>
<evidence type="ECO:0000313" key="3">
    <source>
        <dbReference type="Proteomes" id="UP000199031"/>
    </source>
</evidence>
<proteinExistence type="predicted"/>
<keyword evidence="3" id="KW-1185">Reference proteome</keyword>
<feature type="chain" id="PRO_5011619118" evidence="1">
    <location>
        <begin position="27"/>
        <end position="102"/>
    </location>
</feature>
<feature type="signal peptide" evidence="1">
    <location>
        <begin position="1"/>
        <end position="26"/>
    </location>
</feature>
<dbReference type="STRING" id="1465490.SAMN05444277_12024"/>
<accession>A0A1I5ZE14</accession>
<protein>
    <submittedName>
        <fullName evidence="2">Uncharacterized protein</fullName>
    </submittedName>
</protein>